<gene>
    <name evidence="11" type="ORF">LA66_02860</name>
</gene>
<dbReference type="SUPFAM" id="SSF64438">
    <property type="entry name" value="CNF1/YfiH-like putative cysteine hydrolases"/>
    <property type="match status" value="1"/>
</dbReference>
<evidence type="ECO:0000256" key="9">
    <source>
        <dbReference type="ARBA" id="ARBA00049893"/>
    </source>
</evidence>
<keyword evidence="5" id="KW-0378">Hydrolase</keyword>
<dbReference type="AlphaFoldDB" id="A0A0B1Q417"/>
<comment type="catalytic activity">
    <reaction evidence="8">
        <text>adenosine + phosphate = alpha-D-ribose 1-phosphate + adenine</text>
        <dbReference type="Rhea" id="RHEA:27642"/>
        <dbReference type="ChEBI" id="CHEBI:16335"/>
        <dbReference type="ChEBI" id="CHEBI:16708"/>
        <dbReference type="ChEBI" id="CHEBI:43474"/>
        <dbReference type="ChEBI" id="CHEBI:57720"/>
        <dbReference type="EC" id="2.4.2.1"/>
    </reaction>
    <physiologicalReaction direction="left-to-right" evidence="8">
        <dbReference type="Rhea" id="RHEA:27643"/>
    </physiologicalReaction>
</comment>
<reference evidence="11 12" key="1">
    <citation type="submission" date="2014-09" db="EMBL/GenBank/DDBJ databases">
        <title>Isolation and characterization of Aurantimonas altamirensis ON-56566 from clinical sample following a dog bite.</title>
        <authorList>
            <person name="Eshaghi A."/>
            <person name="Li A."/>
            <person name="Shahinas D."/>
            <person name="Bahn P."/>
            <person name="Kus J.V."/>
            <person name="Patel S.N."/>
        </authorList>
    </citation>
    <scope>NUCLEOTIDE SEQUENCE [LARGE SCALE GENOMIC DNA]</scope>
    <source>
        <strain evidence="11 12">ON-56566</strain>
    </source>
</reference>
<dbReference type="Proteomes" id="UP000030826">
    <property type="component" value="Unassembled WGS sequence"/>
</dbReference>
<dbReference type="OrthoDB" id="4279at2"/>
<protein>
    <recommendedName>
        <fullName evidence="10">Purine nucleoside phosphorylase</fullName>
    </recommendedName>
</protein>
<dbReference type="InterPro" id="IPR011324">
    <property type="entry name" value="Cytotoxic_necrot_fac-like_cat"/>
</dbReference>
<dbReference type="GO" id="GO:0016787">
    <property type="term" value="F:hydrolase activity"/>
    <property type="evidence" value="ECO:0007669"/>
    <property type="project" value="UniProtKB-KW"/>
</dbReference>
<organism evidence="11 12">
    <name type="scientific">Aureimonas altamirensis</name>
    <dbReference type="NCBI Taxonomy" id="370622"/>
    <lineage>
        <taxon>Bacteria</taxon>
        <taxon>Pseudomonadati</taxon>
        <taxon>Pseudomonadota</taxon>
        <taxon>Alphaproteobacteria</taxon>
        <taxon>Hyphomicrobiales</taxon>
        <taxon>Aurantimonadaceae</taxon>
        <taxon>Aureimonas</taxon>
    </lineage>
</organism>
<comment type="catalytic activity">
    <reaction evidence="9">
        <text>S-methyl-5'-thioadenosine + phosphate = 5-(methylsulfanyl)-alpha-D-ribose 1-phosphate + adenine</text>
        <dbReference type="Rhea" id="RHEA:11852"/>
        <dbReference type="ChEBI" id="CHEBI:16708"/>
        <dbReference type="ChEBI" id="CHEBI:17509"/>
        <dbReference type="ChEBI" id="CHEBI:43474"/>
        <dbReference type="ChEBI" id="CHEBI:58533"/>
        <dbReference type="EC" id="2.4.2.28"/>
    </reaction>
    <physiologicalReaction direction="left-to-right" evidence="9">
        <dbReference type="Rhea" id="RHEA:11853"/>
    </physiologicalReaction>
</comment>
<evidence type="ECO:0000256" key="8">
    <source>
        <dbReference type="ARBA" id="ARBA00048968"/>
    </source>
</evidence>
<evidence type="ECO:0000256" key="10">
    <source>
        <dbReference type="RuleBase" id="RU361274"/>
    </source>
</evidence>
<dbReference type="GO" id="GO:0017061">
    <property type="term" value="F:S-methyl-5-thioadenosine phosphorylase activity"/>
    <property type="evidence" value="ECO:0007669"/>
    <property type="project" value="UniProtKB-EC"/>
</dbReference>
<dbReference type="CDD" id="cd16833">
    <property type="entry name" value="YfiH"/>
    <property type="match status" value="1"/>
</dbReference>
<comment type="catalytic activity">
    <reaction evidence="7">
        <text>adenosine + H2O + H(+) = inosine + NH4(+)</text>
        <dbReference type="Rhea" id="RHEA:24408"/>
        <dbReference type="ChEBI" id="CHEBI:15377"/>
        <dbReference type="ChEBI" id="CHEBI:15378"/>
        <dbReference type="ChEBI" id="CHEBI:16335"/>
        <dbReference type="ChEBI" id="CHEBI:17596"/>
        <dbReference type="ChEBI" id="CHEBI:28938"/>
        <dbReference type="EC" id="3.5.4.4"/>
    </reaction>
    <physiologicalReaction direction="left-to-right" evidence="7">
        <dbReference type="Rhea" id="RHEA:24409"/>
    </physiologicalReaction>
</comment>
<evidence type="ECO:0000256" key="1">
    <source>
        <dbReference type="ARBA" id="ARBA00000553"/>
    </source>
</evidence>
<comment type="similarity">
    <text evidence="2 10">Belongs to the purine nucleoside phosphorylase YfiH/LACC1 family.</text>
</comment>
<evidence type="ECO:0000313" key="11">
    <source>
        <dbReference type="EMBL" id="KHJ55608.1"/>
    </source>
</evidence>
<name>A0A0B1Q417_9HYPH</name>
<dbReference type="InterPro" id="IPR038371">
    <property type="entry name" value="Cu_polyphenol_OxRdtase_sf"/>
</dbReference>
<dbReference type="RefSeq" id="WP_039188588.1">
    <property type="nucleotide sequence ID" value="NZ_JRFJ01000001.1"/>
</dbReference>
<dbReference type="EMBL" id="JRFJ01000001">
    <property type="protein sequence ID" value="KHJ55608.1"/>
    <property type="molecule type" value="Genomic_DNA"/>
</dbReference>
<evidence type="ECO:0000256" key="4">
    <source>
        <dbReference type="ARBA" id="ARBA00022723"/>
    </source>
</evidence>
<comment type="caution">
    <text evidence="11">The sequence shown here is derived from an EMBL/GenBank/DDBJ whole genome shotgun (WGS) entry which is preliminary data.</text>
</comment>
<evidence type="ECO:0000256" key="5">
    <source>
        <dbReference type="ARBA" id="ARBA00022801"/>
    </source>
</evidence>
<evidence type="ECO:0000313" key="12">
    <source>
        <dbReference type="Proteomes" id="UP000030826"/>
    </source>
</evidence>
<dbReference type="InterPro" id="IPR003730">
    <property type="entry name" value="Cu_polyphenol_OxRdtase"/>
</dbReference>
<evidence type="ECO:0000256" key="7">
    <source>
        <dbReference type="ARBA" id="ARBA00047989"/>
    </source>
</evidence>
<comment type="catalytic activity">
    <reaction evidence="1">
        <text>inosine + phosphate = alpha-D-ribose 1-phosphate + hypoxanthine</text>
        <dbReference type="Rhea" id="RHEA:27646"/>
        <dbReference type="ChEBI" id="CHEBI:17368"/>
        <dbReference type="ChEBI" id="CHEBI:17596"/>
        <dbReference type="ChEBI" id="CHEBI:43474"/>
        <dbReference type="ChEBI" id="CHEBI:57720"/>
        <dbReference type="EC" id="2.4.2.1"/>
    </reaction>
    <physiologicalReaction direction="left-to-right" evidence="1">
        <dbReference type="Rhea" id="RHEA:27647"/>
    </physiologicalReaction>
</comment>
<dbReference type="STRING" id="370622.LA66_02860"/>
<evidence type="ECO:0000256" key="3">
    <source>
        <dbReference type="ARBA" id="ARBA00022679"/>
    </source>
</evidence>
<dbReference type="NCBIfam" id="TIGR00726">
    <property type="entry name" value="peptidoglycan editing factor PgeF"/>
    <property type="match status" value="1"/>
</dbReference>
<keyword evidence="3" id="KW-0808">Transferase</keyword>
<keyword evidence="4" id="KW-0479">Metal-binding</keyword>
<evidence type="ECO:0000256" key="6">
    <source>
        <dbReference type="ARBA" id="ARBA00022833"/>
    </source>
</evidence>
<dbReference type="PANTHER" id="PTHR30616">
    <property type="entry name" value="UNCHARACTERIZED PROTEIN YFIH"/>
    <property type="match status" value="1"/>
</dbReference>
<keyword evidence="6" id="KW-0862">Zinc</keyword>
<dbReference type="Gene3D" id="3.60.140.10">
    <property type="entry name" value="CNF1/YfiH-like putative cysteine hydrolases"/>
    <property type="match status" value="1"/>
</dbReference>
<proteinExistence type="inferred from homology"/>
<sequence length="271" mass="28347">MIEASLEADPKLTPDDVVAGAPLDALAHVRHAFFTRRGGVSRGIYEGLNVGIGSDDDPAHVAANRRAAMRWLGAAGEGPATPWQVHSPDVAVIDAPFLGTRPKADGVVTAKPGLAIGVVTADCGPVLFADRQGRAVGAAHAGWRGALSGVLESTVAAMEGLGAERGDIVAVLGPCITPLNYEVGAAMEAEFVAADPAFARFFAPGATLEKRQFDLPGFILATLEHAGVEGHFVGRCTYGEPAAFYSFRRTTHRGEPDYGRQLSAIMLNDSF</sequence>
<dbReference type="GO" id="GO:0005507">
    <property type="term" value="F:copper ion binding"/>
    <property type="evidence" value="ECO:0007669"/>
    <property type="project" value="TreeGrafter"/>
</dbReference>
<evidence type="ECO:0000256" key="2">
    <source>
        <dbReference type="ARBA" id="ARBA00007353"/>
    </source>
</evidence>
<accession>A0A0B1Q417</accession>
<dbReference type="Pfam" id="PF02578">
    <property type="entry name" value="Cu-oxidase_4"/>
    <property type="match status" value="1"/>
</dbReference>
<dbReference type="PANTHER" id="PTHR30616:SF2">
    <property type="entry name" value="PURINE NUCLEOSIDE PHOSPHORYLASE LACC1"/>
    <property type="match status" value="1"/>
</dbReference>